<feature type="domain" description="HMG box" evidence="6">
    <location>
        <begin position="178"/>
        <end position="246"/>
    </location>
</feature>
<dbReference type="GO" id="GO:0000122">
    <property type="term" value="P:negative regulation of transcription by RNA polymerase II"/>
    <property type="evidence" value="ECO:0007669"/>
    <property type="project" value="TreeGrafter"/>
</dbReference>
<dbReference type="GO" id="GO:0000978">
    <property type="term" value="F:RNA polymerase II cis-regulatory region sequence-specific DNA binding"/>
    <property type="evidence" value="ECO:0007669"/>
    <property type="project" value="TreeGrafter"/>
</dbReference>
<dbReference type="Pfam" id="PF00505">
    <property type="entry name" value="HMG_box"/>
    <property type="match status" value="1"/>
</dbReference>
<feature type="compositionally biased region" description="Basic and acidic residues" evidence="5">
    <location>
        <begin position="144"/>
        <end position="156"/>
    </location>
</feature>
<dbReference type="CDD" id="cd01389">
    <property type="entry name" value="HMG-box_ROX1-like"/>
    <property type="match status" value="1"/>
</dbReference>
<dbReference type="Proteomes" id="UP000011086">
    <property type="component" value="Unassembled WGS sequence"/>
</dbReference>
<evidence type="ECO:0000313" key="7">
    <source>
        <dbReference type="EMBL" id="ELQ39088.1"/>
    </source>
</evidence>
<dbReference type="SMART" id="SM00398">
    <property type="entry name" value="HMG"/>
    <property type="match status" value="1"/>
</dbReference>
<feature type="region of interest" description="Disordered" evidence="5">
    <location>
        <begin position="621"/>
        <end position="642"/>
    </location>
</feature>
<dbReference type="InterPro" id="IPR009071">
    <property type="entry name" value="HMG_box_dom"/>
</dbReference>
<dbReference type="SUPFAM" id="SSF47095">
    <property type="entry name" value="HMG-box"/>
    <property type="match status" value="1"/>
</dbReference>
<evidence type="ECO:0000256" key="3">
    <source>
        <dbReference type="ARBA" id="ARBA00023163"/>
    </source>
</evidence>
<feature type="compositionally biased region" description="Polar residues" evidence="5">
    <location>
        <begin position="280"/>
        <end position="289"/>
    </location>
</feature>
<evidence type="ECO:0000256" key="5">
    <source>
        <dbReference type="SAM" id="MobiDB-lite"/>
    </source>
</evidence>
<feature type="compositionally biased region" description="Basic and acidic residues" evidence="5">
    <location>
        <begin position="633"/>
        <end position="642"/>
    </location>
</feature>
<dbReference type="GO" id="GO:0005634">
    <property type="term" value="C:nucleus"/>
    <property type="evidence" value="ECO:0007669"/>
    <property type="project" value="UniProtKB-UniRule"/>
</dbReference>
<gene>
    <name evidence="7" type="ORF">OOU_Y34scaffold00514g5</name>
</gene>
<dbReference type="PROSITE" id="PS50118">
    <property type="entry name" value="HMG_BOX_2"/>
    <property type="match status" value="1"/>
</dbReference>
<accession>A0AA97NZ63</accession>
<dbReference type="InterPro" id="IPR036910">
    <property type="entry name" value="HMG_box_dom_sf"/>
</dbReference>
<reference evidence="7" key="1">
    <citation type="journal article" date="2012" name="PLoS Genet.">
        <title>Comparative analysis of the genomes of two field isolates of the rice blast fungus Magnaporthe oryzae.</title>
        <authorList>
            <person name="Xue M."/>
            <person name="Yang J."/>
            <person name="Li Z."/>
            <person name="Hu S."/>
            <person name="Yao N."/>
            <person name="Dean R.A."/>
            <person name="Zhao W."/>
            <person name="Shen M."/>
            <person name="Zhang H."/>
            <person name="Li C."/>
            <person name="Liu L."/>
            <person name="Cao L."/>
            <person name="Xu X."/>
            <person name="Xing Y."/>
            <person name="Hsiang T."/>
            <person name="Zhang Z."/>
            <person name="Xu J.R."/>
            <person name="Peng Y.L."/>
        </authorList>
    </citation>
    <scope>NUCLEOTIDE SEQUENCE</scope>
    <source>
        <strain evidence="7">Y34</strain>
    </source>
</reference>
<sequence>MEMRETENPQHTFQRPMATIEGRDEGKCYQHMYRGKKNGNMICKESLRSSTSPRTANAPVSGDKGRCKSLHGNGSDLYLSGRTLNNPGQRSGSLTAATASSARRFPESTSSSPPQHRSTPESPSPLSTLGHPEASRKRGQSALHLDERDTGSRPRVEPIQIRSPKGDHICLCTPAPKIRRPRNAFILYRTHHQARIVAENPKLPNPEISKIIGFQWRDEPESVKETWKKLAEEDKRKHARLYPNYKFQPRRGGKPGSAARTSSWSEGSDPSHCANCGGRSITTPNTPSLPGSVLTPVAMSHKMIGGPHGNPATYPPPGRAGPENTYPSARFIFGDEQEAMSSPSKRPRLGSDAGYYYHPMQSPPPPPPPPQQQQQQPPHSPYTSGPGRIYYEQQGRHPSVVRRQTQSYVIPADRNGYPPAPGHSQPQQYRGAMAPPPPPPSAALRPSIRFGSDRRPTPSQPKFDESLRLPPLQSRTEPQKHQQTQPSLQQKPQQSPVSQHHHGRQQSTSGPPPVLATSTAISQREIEARSVEAMVMSIPYANKLQVLERISPPLAPPGPSSPAVETRGPVVAIEGSHPDLMEAVGRILQRVLEDSREFAVKTWSDSKPPAMAAGEHVMEEQLQDGASTPGGDRTPRAGEKRAPAAVIVEDNASETLEAANSVAEFDAEMSDAPSVSRRKSSSDASTAQQPGGLSAFVPYLGKIQEWHRRSDEMIKFVTTKPVGGNGRDTRMPVALITGGFSLHISDWFASRVSITDAYAPVDHWQWMATLWRGIVGPDLVVYVRKSKAEDIRAFGAVEVKSPRLIVVRVDPPAGEVQPRLSESMERRVGFEIMEWVRGGSFRQGF</sequence>
<evidence type="ECO:0000256" key="4">
    <source>
        <dbReference type="PROSITE-ProRule" id="PRU00267"/>
    </source>
</evidence>
<dbReference type="PANTHER" id="PTHR10270">
    <property type="entry name" value="SOX TRANSCRIPTION FACTOR"/>
    <property type="match status" value="1"/>
</dbReference>
<feature type="compositionally biased region" description="Basic and acidic residues" evidence="5">
    <location>
        <begin position="451"/>
        <end position="467"/>
    </location>
</feature>
<keyword evidence="4" id="KW-0539">Nucleus</keyword>
<evidence type="ECO:0000259" key="6">
    <source>
        <dbReference type="PROSITE" id="PS50118"/>
    </source>
</evidence>
<keyword evidence="2 4" id="KW-0238">DNA-binding</keyword>
<dbReference type="EMBL" id="JH793994">
    <property type="protein sequence ID" value="ELQ39088.1"/>
    <property type="molecule type" value="Genomic_DNA"/>
</dbReference>
<feature type="compositionally biased region" description="Polar residues" evidence="5">
    <location>
        <begin position="107"/>
        <end position="117"/>
    </location>
</feature>
<evidence type="ECO:0000256" key="1">
    <source>
        <dbReference type="ARBA" id="ARBA00023015"/>
    </source>
</evidence>
<feature type="compositionally biased region" description="Low complexity" evidence="5">
    <location>
        <begin position="120"/>
        <end position="129"/>
    </location>
</feature>
<dbReference type="PANTHER" id="PTHR10270:SF161">
    <property type="entry name" value="SEX-DETERMINING REGION Y PROTEIN"/>
    <property type="match status" value="1"/>
</dbReference>
<dbReference type="GO" id="GO:0001228">
    <property type="term" value="F:DNA-binding transcription activator activity, RNA polymerase II-specific"/>
    <property type="evidence" value="ECO:0007669"/>
    <property type="project" value="TreeGrafter"/>
</dbReference>
<feature type="region of interest" description="Disordered" evidence="5">
    <location>
        <begin position="1"/>
        <end position="22"/>
    </location>
</feature>
<evidence type="ECO:0000256" key="2">
    <source>
        <dbReference type="ARBA" id="ARBA00023125"/>
    </source>
</evidence>
<organism evidence="7">
    <name type="scientific">Pyricularia oryzae (strain Y34)</name>
    <name type="common">Rice blast fungus</name>
    <name type="synonym">Magnaporthe oryzae</name>
    <dbReference type="NCBI Taxonomy" id="1143189"/>
    <lineage>
        <taxon>Eukaryota</taxon>
        <taxon>Fungi</taxon>
        <taxon>Dikarya</taxon>
        <taxon>Ascomycota</taxon>
        <taxon>Pezizomycotina</taxon>
        <taxon>Sordariomycetes</taxon>
        <taxon>Sordariomycetidae</taxon>
        <taxon>Magnaporthales</taxon>
        <taxon>Pyriculariaceae</taxon>
        <taxon>Pyricularia</taxon>
    </lineage>
</organism>
<keyword evidence="3" id="KW-0804">Transcription</keyword>
<feature type="DNA-binding region" description="HMG box" evidence="4">
    <location>
        <begin position="178"/>
        <end position="246"/>
    </location>
</feature>
<dbReference type="GO" id="GO:0030154">
    <property type="term" value="P:cell differentiation"/>
    <property type="evidence" value="ECO:0007669"/>
    <property type="project" value="TreeGrafter"/>
</dbReference>
<feature type="compositionally biased region" description="Pro residues" evidence="5">
    <location>
        <begin position="361"/>
        <end position="371"/>
    </location>
</feature>
<feature type="compositionally biased region" description="Polar residues" evidence="5">
    <location>
        <begin position="82"/>
        <end position="94"/>
    </location>
</feature>
<proteinExistence type="predicted"/>
<dbReference type="FunFam" id="1.10.30.10:FF:000041">
    <property type="entry name" value="HMG box family protein"/>
    <property type="match status" value="1"/>
</dbReference>
<feature type="region of interest" description="Disordered" evidence="5">
    <location>
        <begin position="44"/>
        <end position="162"/>
    </location>
</feature>
<feature type="compositionally biased region" description="Polar residues" evidence="5">
    <location>
        <begin position="259"/>
        <end position="268"/>
    </location>
</feature>
<name>A0AA97NZ63_PYRO3</name>
<dbReference type="Gene3D" id="1.10.30.10">
    <property type="entry name" value="High mobility group box domain"/>
    <property type="match status" value="1"/>
</dbReference>
<feature type="compositionally biased region" description="Low complexity" evidence="5">
    <location>
        <begin position="481"/>
        <end position="498"/>
    </location>
</feature>
<dbReference type="InterPro" id="IPR050140">
    <property type="entry name" value="SRY-related_HMG-box_TF-like"/>
</dbReference>
<dbReference type="AlphaFoldDB" id="A0AA97NZ63"/>
<keyword evidence="1" id="KW-0805">Transcription regulation</keyword>
<protein>
    <recommendedName>
        <fullName evidence="6">HMG box domain-containing protein</fullName>
    </recommendedName>
</protein>
<feature type="region of interest" description="Disordered" evidence="5">
    <location>
        <begin position="241"/>
        <end position="521"/>
    </location>
</feature>
<feature type="region of interest" description="Disordered" evidence="5">
    <location>
        <begin position="663"/>
        <end position="690"/>
    </location>
</feature>